<gene>
    <name evidence="2" type="ORF">UFOVP27_113</name>
</gene>
<name>A0A6J5KM29_9CAUD</name>
<reference evidence="2" key="1">
    <citation type="submission" date="2020-04" db="EMBL/GenBank/DDBJ databases">
        <authorList>
            <person name="Chiriac C."/>
            <person name="Salcher M."/>
            <person name="Ghai R."/>
            <person name="Kavagutti S V."/>
        </authorList>
    </citation>
    <scope>NUCLEOTIDE SEQUENCE</scope>
</reference>
<protein>
    <submittedName>
        <fullName evidence="2">Uncharacterized protein</fullName>
    </submittedName>
</protein>
<accession>A0A6J5KM29</accession>
<proteinExistence type="predicted"/>
<evidence type="ECO:0000256" key="1">
    <source>
        <dbReference type="SAM" id="MobiDB-lite"/>
    </source>
</evidence>
<sequence>MAKAKVTDVTGRQREEQLKTVAEQQAARANEISMATRIQEVKDETEVTDLTINPAAPTIIDDVESVGVSLADDSVVVRVAETLEMMTFGAGNYYSFEAGKKYKVSKALAYHLEEKGYLSNRL</sequence>
<organism evidence="2">
    <name type="scientific">uncultured Caudovirales phage</name>
    <dbReference type="NCBI Taxonomy" id="2100421"/>
    <lineage>
        <taxon>Viruses</taxon>
        <taxon>Duplodnaviria</taxon>
        <taxon>Heunggongvirae</taxon>
        <taxon>Uroviricota</taxon>
        <taxon>Caudoviricetes</taxon>
        <taxon>Peduoviridae</taxon>
        <taxon>Maltschvirus</taxon>
        <taxon>Maltschvirus maltsch</taxon>
    </lineage>
</organism>
<evidence type="ECO:0000313" key="2">
    <source>
        <dbReference type="EMBL" id="CAB4122226.1"/>
    </source>
</evidence>
<feature type="region of interest" description="Disordered" evidence="1">
    <location>
        <begin position="1"/>
        <end position="22"/>
    </location>
</feature>
<dbReference type="EMBL" id="LR796157">
    <property type="protein sequence ID" value="CAB4122226.1"/>
    <property type="molecule type" value="Genomic_DNA"/>
</dbReference>